<protein>
    <submittedName>
        <fullName evidence="3">ABC transporter</fullName>
    </submittedName>
</protein>
<evidence type="ECO:0000313" key="3">
    <source>
        <dbReference type="EMBL" id="ALI01577.1"/>
    </source>
</evidence>
<feature type="chain" id="PRO_5006039577" evidence="1">
    <location>
        <begin position="22"/>
        <end position="213"/>
    </location>
</feature>
<dbReference type="SUPFAM" id="SSF159594">
    <property type="entry name" value="XCC0632-like"/>
    <property type="match status" value="1"/>
</dbReference>
<dbReference type="PROSITE" id="PS51257">
    <property type="entry name" value="PROKAR_LIPOPROTEIN"/>
    <property type="match status" value="1"/>
</dbReference>
<name>A0A0N9VT83_PSEFL</name>
<proteinExistence type="predicted"/>
<feature type="signal peptide" evidence="1">
    <location>
        <begin position="1"/>
        <end position="21"/>
    </location>
</feature>
<dbReference type="InterPro" id="IPR005586">
    <property type="entry name" value="ABC_trans_aux"/>
</dbReference>
<keyword evidence="1" id="KW-0732">Signal</keyword>
<reference evidence="4" key="1">
    <citation type="submission" date="2015-09" db="EMBL/GenBank/DDBJ databases">
        <title>Whole genome sequence of Pseudomonas fluorescens FW300-N2E3.</title>
        <authorList>
            <person name="Ray J."/>
            <person name="Melnyk R."/>
            <person name="Deutschbauer A."/>
        </authorList>
    </citation>
    <scope>NUCLEOTIDE SEQUENCE [LARGE SCALE GENOMIC DNA]</scope>
    <source>
        <strain evidence="4">FW300-N2E3</strain>
    </source>
</reference>
<dbReference type="EMBL" id="CP012830">
    <property type="protein sequence ID" value="ALI01577.1"/>
    <property type="molecule type" value="Genomic_DNA"/>
</dbReference>
<reference evidence="3 4" key="2">
    <citation type="journal article" date="2018" name="Nature">
        <title>Mutant phenotypes for thousands of bacterial genes of unknown function.</title>
        <authorList>
            <person name="Price M.N."/>
            <person name="Wetmore K.M."/>
            <person name="Waters R.J."/>
            <person name="Callaghan M."/>
            <person name="Ray J."/>
            <person name="Liu H."/>
            <person name="Kuehl J.V."/>
            <person name="Melnyk R.A."/>
            <person name="Lamson J.S."/>
            <person name="Suh Y."/>
            <person name="Carlson H.K."/>
            <person name="Esquivel Z."/>
            <person name="Sadeeshkumar H."/>
            <person name="Chakraborty R."/>
            <person name="Zane G.M."/>
            <person name="Rubin B.E."/>
            <person name="Wall J.D."/>
            <person name="Visel A."/>
            <person name="Bristow J."/>
            <person name="Blow M.J."/>
            <person name="Arkin A.P."/>
            <person name="Deutschbauer A.M."/>
        </authorList>
    </citation>
    <scope>NUCLEOTIDE SEQUENCE [LARGE SCALE GENOMIC DNA]</scope>
    <source>
        <strain evidence="3 4">FW300-N2E3</strain>
    </source>
</reference>
<dbReference type="Gene3D" id="3.40.50.10610">
    <property type="entry name" value="ABC-type transport auxiliary lipoprotein component"/>
    <property type="match status" value="1"/>
</dbReference>
<sequence length="213" mass="23099">MKPVYRGFAHCALLASFALTSACSILPKADPLDVYRLPVAPSAASSMHANSVQWSLRLSKPQASDVLNSAKIAVIPQGDLISSYKASRWSDPTPILLRNRLLAGFAQDGRVQRLSTDDSNLQTDLELGGNLQAFQTEYQGNTAQVVISLDALLVRGNDQRILASRRFEVRQPLSDVKVPAVVTGFGQASDTLTAQVIAWTVEQGQKNTLVLRP</sequence>
<dbReference type="Proteomes" id="UP000066487">
    <property type="component" value="Chromosome"/>
</dbReference>
<organism evidence="3 4">
    <name type="scientific">Pseudomonas fluorescens</name>
    <dbReference type="NCBI Taxonomy" id="294"/>
    <lineage>
        <taxon>Bacteria</taxon>
        <taxon>Pseudomonadati</taxon>
        <taxon>Pseudomonadota</taxon>
        <taxon>Gammaproteobacteria</taxon>
        <taxon>Pseudomonadales</taxon>
        <taxon>Pseudomonadaceae</taxon>
        <taxon>Pseudomonas</taxon>
    </lineage>
</organism>
<feature type="domain" description="ABC-type transport auxiliary lipoprotein component" evidence="2">
    <location>
        <begin position="35"/>
        <end position="196"/>
    </location>
</feature>
<dbReference type="AlphaFoldDB" id="A0A0N9VT83"/>
<gene>
    <name evidence="3" type="ORF">AO353_11000</name>
</gene>
<evidence type="ECO:0000256" key="1">
    <source>
        <dbReference type="SAM" id="SignalP"/>
    </source>
</evidence>
<dbReference type="RefSeq" id="WP_054594960.1">
    <property type="nucleotide sequence ID" value="NZ_CP012830.1"/>
</dbReference>
<accession>A0A0N9VT83</accession>
<evidence type="ECO:0000313" key="4">
    <source>
        <dbReference type="Proteomes" id="UP000066487"/>
    </source>
</evidence>
<dbReference type="Pfam" id="PF03886">
    <property type="entry name" value="ABC_trans_aux"/>
    <property type="match status" value="1"/>
</dbReference>
<dbReference type="OrthoDB" id="5795476at2"/>
<evidence type="ECO:0000259" key="2">
    <source>
        <dbReference type="Pfam" id="PF03886"/>
    </source>
</evidence>